<protein>
    <submittedName>
        <fullName evidence="4">Chaperone protein DnaK</fullName>
    </submittedName>
</protein>
<dbReference type="EMBL" id="MAGO01000001">
    <property type="protein sequence ID" value="OCC16222.1"/>
    <property type="molecule type" value="Genomic_DNA"/>
</dbReference>
<name>A0A1B9F8J0_9BACT</name>
<comment type="similarity">
    <text evidence="1">Belongs to the heat shock protein 70 family.</text>
</comment>
<evidence type="ECO:0000256" key="1">
    <source>
        <dbReference type="ARBA" id="ARBA00007381"/>
    </source>
</evidence>
<dbReference type="GO" id="GO:0005524">
    <property type="term" value="F:ATP binding"/>
    <property type="evidence" value="ECO:0007669"/>
    <property type="project" value="UniProtKB-KW"/>
</dbReference>
<dbReference type="PANTHER" id="PTHR19375">
    <property type="entry name" value="HEAT SHOCK PROTEIN 70KDA"/>
    <property type="match status" value="1"/>
</dbReference>
<sequence length="934" mass="104270">MAGKSARYIIGIDLGTTNSAVGYVDLADASPEAIHIKSFEILQLVGEGHIGKRFTLPSFLYLPDEKERLSGTLSLPWDKTPKHITGEFARTRGLDLPGRMVSSAKSWLCHGGVERKAKILPWGVDDVVEKVSPVEASSAYLHHMRKAWNHVMDAPMEEQDVVLTVPASFDEVARELTLEAAKEAGLKNVTLLEEPLAAFYAWLSYNEDRIESLLKEGDLILVFDVGGGTTDFTLVRCNISQGKIQLERQAVGDHLLLGGDNIDLALTAKAEKALGKELKPLEWQGLLNQIRAIKERLLEDPNKESELVRIAGRGRGLVAGTLTAEIKRTEVLKDILEGFFPEIPFDEPLDTKKEAALREMGLPFESDPAVTRHLLRFIKIHGQGVLPNYVLFNGGALKPEPIREKLLNVISSWAGTKVKALTSESLDLAISRGAAYYGLSKLGLGLKVGGGIPRAYYIGVKGDKGESKKAVCVLERGTEEGSEVEVPRTFKAITNQPVSFKLYSSTTRKGDSIGAVVEAGELHELPPLVTVLRYGKKGAQKEIPVNVRATVTAIGTLELFCVSSQSPHRWRLQFDLRAQEKARAKTMPQENVIEGVRVKQKQSTQEEALSPADKKAIEEAERVLKEFFDGSKKGMSLTKVLQDLIGMEKNLWTLPLLRAITDILLKLEKKRALSPSLEAQWFNLTGYTLRPGIGDSVDPWRIKSIWPIWFKGLYFPNELSDRLQWWIFWRRVSAGLTPGQQEQIFGQISKVLFSKTKGKRGKRGPKTPKLSNEEKKEILFLVGALEKIGPQNKVNVGELILEELAKKKIIRPQDPHVKAKIWLLGKIGARSLFYGPQERTVSPNIVSRWLKRLRTFNIEPSQSFFRAMVSMARFTGDRARDLTREDREDTRLWLQALGANDELTRPIVELVPLEEEDRSYSFGEELPLGLVLED</sequence>
<dbReference type="RefSeq" id="WP_067615255.1">
    <property type="nucleotide sequence ID" value="NZ_MAGO01000001.1"/>
</dbReference>
<dbReference type="AlphaFoldDB" id="A0A1B9F8J0"/>
<gene>
    <name evidence="4" type="ORF">DBT_0039</name>
</gene>
<dbReference type="GO" id="GO:0140662">
    <property type="term" value="F:ATP-dependent protein folding chaperone"/>
    <property type="evidence" value="ECO:0007669"/>
    <property type="project" value="InterPro"/>
</dbReference>
<evidence type="ECO:0000256" key="2">
    <source>
        <dbReference type="ARBA" id="ARBA00022741"/>
    </source>
</evidence>
<dbReference type="STRING" id="1156395.DBT_0039"/>
<dbReference type="InterPro" id="IPR013126">
    <property type="entry name" value="Hsp_70_fam"/>
</dbReference>
<dbReference type="PRINTS" id="PR00301">
    <property type="entry name" value="HEATSHOCK70"/>
</dbReference>
<evidence type="ECO:0000256" key="3">
    <source>
        <dbReference type="ARBA" id="ARBA00022840"/>
    </source>
</evidence>
<dbReference type="OrthoDB" id="580874at2"/>
<dbReference type="InterPro" id="IPR043129">
    <property type="entry name" value="ATPase_NBD"/>
</dbReference>
<reference evidence="4 5" key="1">
    <citation type="submission" date="2016-06" db="EMBL/GenBank/DDBJ databases">
        <title>Respiratory ammonification of nitrate coupled to the oxidation of elemental sulfur in deep-sea autotrophic thermophilic bacteria.</title>
        <authorList>
            <person name="Slobodkina G.B."/>
            <person name="Mardanov A.V."/>
            <person name="Ravin N.V."/>
            <person name="Frolova A.A."/>
            <person name="Viryasiv M.B."/>
            <person name="Chernyh N.A."/>
            <person name="Bonch-Osmolovskaya E.A."/>
            <person name="Slobodkin A.I."/>
        </authorList>
    </citation>
    <scope>NUCLEOTIDE SEQUENCE [LARGE SCALE GENOMIC DNA]</scope>
    <source>
        <strain evidence="4 5">S69</strain>
    </source>
</reference>
<keyword evidence="3" id="KW-0067">ATP-binding</keyword>
<dbReference type="Proteomes" id="UP000093080">
    <property type="component" value="Unassembled WGS sequence"/>
</dbReference>
<dbReference type="InterPro" id="IPR021030">
    <property type="entry name" value="DUF3731"/>
</dbReference>
<dbReference type="Pfam" id="PF00012">
    <property type="entry name" value="HSP70"/>
    <property type="match status" value="1"/>
</dbReference>
<dbReference type="SUPFAM" id="SSF53067">
    <property type="entry name" value="Actin-like ATPase domain"/>
    <property type="match status" value="2"/>
</dbReference>
<proteinExistence type="inferred from homology"/>
<accession>A0A1B9F8J0</accession>
<dbReference type="CDD" id="cd10170">
    <property type="entry name" value="ASKHA_NBD_HSP70"/>
    <property type="match status" value="1"/>
</dbReference>
<dbReference type="PROSITE" id="PS00329">
    <property type="entry name" value="HSP70_2"/>
    <property type="match status" value="1"/>
</dbReference>
<evidence type="ECO:0000313" key="4">
    <source>
        <dbReference type="EMBL" id="OCC16222.1"/>
    </source>
</evidence>
<evidence type="ECO:0000313" key="5">
    <source>
        <dbReference type="Proteomes" id="UP000093080"/>
    </source>
</evidence>
<dbReference type="InterPro" id="IPR018181">
    <property type="entry name" value="Heat_shock_70_CS"/>
</dbReference>
<dbReference type="PROSITE" id="PS00297">
    <property type="entry name" value="HSP70_1"/>
    <property type="match status" value="1"/>
</dbReference>
<dbReference type="Gene3D" id="3.30.420.40">
    <property type="match status" value="2"/>
</dbReference>
<keyword evidence="5" id="KW-1185">Reference proteome</keyword>
<dbReference type="Pfam" id="PF12531">
    <property type="entry name" value="DUF3731"/>
    <property type="match status" value="1"/>
</dbReference>
<comment type="caution">
    <text evidence="4">The sequence shown here is derived from an EMBL/GenBank/DDBJ whole genome shotgun (WGS) entry which is preliminary data.</text>
</comment>
<dbReference type="PATRIC" id="fig|1156395.6.peg.37"/>
<organism evidence="4 5">
    <name type="scientific">Dissulfuribacter thermophilus</name>
    <dbReference type="NCBI Taxonomy" id="1156395"/>
    <lineage>
        <taxon>Bacteria</taxon>
        <taxon>Pseudomonadati</taxon>
        <taxon>Thermodesulfobacteriota</taxon>
        <taxon>Dissulfuribacteria</taxon>
        <taxon>Dissulfuribacterales</taxon>
        <taxon>Dissulfuribacteraceae</taxon>
        <taxon>Dissulfuribacter</taxon>
    </lineage>
</organism>
<keyword evidence="2" id="KW-0547">Nucleotide-binding</keyword>